<dbReference type="GO" id="GO:0016787">
    <property type="term" value="F:hydrolase activity"/>
    <property type="evidence" value="ECO:0007669"/>
    <property type="project" value="UniProtKB-KW"/>
</dbReference>
<feature type="domain" description="Thioesterase" evidence="1">
    <location>
        <begin position="20"/>
        <end position="127"/>
    </location>
</feature>
<keyword evidence="2" id="KW-0378">Hydrolase</keyword>
<organism evidence="2 3">
    <name type="scientific">Pseudovirgaria hyperparasitica</name>
    <dbReference type="NCBI Taxonomy" id="470096"/>
    <lineage>
        <taxon>Eukaryota</taxon>
        <taxon>Fungi</taxon>
        <taxon>Dikarya</taxon>
        <taxon>Ascomycota</taxon>
        <taxon>Pezizomycotina</taxon>
        <taxon>Dothideomycetes</taxon>
        <taxon>Dothideomycetes incertae sedis</taxon>
        <taxon>Acrospermales</taxon>
        <taxon>Acrospermaceae</taxon>
        <taxon>Pseudovirgaria</taxon>
    </lineage>
</organism>
<evidence type="ECO:0000313" key="3">
    <source>
        <dbReference type="Proteomes" id="UP000799437"/>
    </source>
</evidence>
<name>A0A6A6W3W8_9PEZI</name>
<dbReference type="Pfam" id="PF00975">
    <property type="entry name" value="Thioesterase"/>
    <property type="match status" value="1"/>
</dbReference>
<protein>
    <submittedName>
        <fullName evidence="2">Alpha/beta-hydrolase</fullName>
    </submittedName>
</protein>
<dbReference type="AlphaFoldDB" id="A0A6A6W3W8"/>
<dbReference type="SUPFAM" id="SSF53474">
    <property type="entry name" value="alpha/beta-Hydrolases"/>
    <property type="match status" value="1"/>
</dbReference>
<evidence type="ECO:0000259" key="1">
    <source>
        <dbReference type="Pfam" id="PF00975"/>
    </source>
</evidence>
<dbReference type="InterPro" id="IPR001031">
    <property type="entry name" value="Thioesterase"/>
</dbReference>
<keyword evidence="3" id="KW-1185">Reference proteome</keyword>
<reference evidence="2" key="1">
    <citation type="journal article" date="2020" name="Stud. Mycol.">
        <title>101 Dothideomycetes genomes: a test case for predicting lifestyles and emergence of pathogens.</title>
        <authorList>
            <person name="Haridas S."/>
            <person name="Albert R."/>
            <person name="Binder M."/>
            <person name="Bloem J."/>
            <person name="Labutti K."/>
            <person name="Salamov A."/>
            <person name="Andreopoulos B."/>
            <person name="Baker S."/>
            <person name="Barry K."/>
            <person name="Bills G."/>
            <person name="Bluhm B."/>
            <person name="Cannon C."/>
            <person name="Castanera R."/>
            <person name="Culley D."/>
            <person name="Daum C."/>
            <person name="Ezra D."/>
            <person name="Gonzalez J."/>
            <person name="Henrissat B."/>
            <person name="Kuo A."/>
            <person name="Liang C."/>
            <person name="Lipzen A."/>
            <person name="Lutzoni F."/>
            <person name="Magnuson J."/>
            <person name="Mondo S."/>
            <person name="Nolan M."/>
            <person name="Ohm R."/>
            <person name="Pangilinan J."/>
            <person name="Park H.-J."/>
            <person name="Ramirez L."/>
            <person name="Alfaro M."/>
            <person name="Sun H."/>
            <person name="Tritt A."/>
            <person name="Yoshinaga Y."/>
            <person name="Zwiers L.-H."/>
            <person name="Turgeon B."/>
            <person name="Goodwin S."/>
            <person name="Spatafora J."/>
            <person name="Crous P."/>
            <person name="Grigoriev I."/>
        </authorList>
    </citation>
    <scope>NUCLEOTIDE SEQUENCE</scope>
    <source>
        <strain evidence="2">CBS 121739</strain>
    </source>
</reference>
<dbReference type="InterPro" id="IPR029058">
    <property type="entry name" value="AB_hydrolase_fold"/>
</dbReference>
<dbReference type="Proteomes" id="UP000799437">
    <property type="component" value="Unassembled WGS sequence"/>
</dbReference>
<gene>
    <name evidence="2" type="ORF">EJ05DRAFT_502216</name>
</gene>
<dbReference type="Gene3D" id="3.40.50.1820">
    <property type="entry name" value="alpha/beta hydrolase"/>
    <property type="match status" value="1"/>
</dbReference>
<accession>A0A6A6W3W8</accession>
<dbReference type="GeneID" id="54488274"/>
<evidence type="ECO:0000313" key="2">
    <source>
        <dbReference type="EMBL" id="KAF2756724.1"/>
    </source>
</evidence>
<proteinExistence type="predicted"/>
<sequence length="272" mass="30623">MFDENPTSIQEASPGTNAIPLVLMHDGGGTTFDYHFLDDLERDVWGIHNPRFNSGEPWIGGLAEMSTHYIELIKKVIPSGPVILGGWSLGGMLALEMARQLVDDPEIDVKGMVMVDTIYPFQAPGQDKKFVAQYKPTFNSYTSAATQKSVTASFANTFEMLKTWKIPEWNETADIVPPPTALIRVEESVPVPADADKDTVMRVDVHRQRRLLGWELYDYHLIDAVTEITGHHYTPFKPENVELTSEKIKVACSMIQRRVLKKARDESSVKQF</sequence>
<dbReference type="EMBL" id="ML996575">
    <property type="protein sequence ID" value="KAF2756724.1"/>
    <property type="molecule type" value="Genomic_DNA"/>
</dbReference>
<dbReference type="OrthoDB" id="10253869at2759"/>
<dbReference type="RefSeq" id="XP_033599175.1">
    <property type="nucleotide sequence ID" value="XM_033747220.1"/>
</dbReference>